<protein>
    <submittedName>
        <fullName evidence="3">Outer membrane protein assembly factor BamE</fullName>
    </submittedName>
</protein>
<gene>
    <name evidence="3" type="primary">bamE</name>
    <name evidence="3" type="ORF">KYE46_12680</name>
</gene>
<dbReference type="EMBL" id="CP079194">
    <property type="protein sequence ID" value="QXT38785.1"/>
    <property type="molecule type" value="Genomic_DNA"/>
</dbReference>
<feature type="chain" id="PRO_5034550602" evidence="1">
    <location>
        <begin position="32"/>
        <end position="158"/>
    </location>
</feature>
<sequence length="158" mass="17328">MMRQSFFSTLRPAIRRVGFGLVLAGGLTACAATYTNHGYVPPPEVLSEINIGSTREQVAEAAGSPGTGGVMRDEAWFYTQYRVRNFTYNAPEVIERDIVAISFNEGGRVSNIERFGLEDGQLVQLSRRVTESSVRDISFLSSILSNFGRINIGDALSD</sequence>
<dbReference type="InterPro" id="IPR007450">
    <property type="entry name" value="BamE_dom"/>
</dbReference>
<dbReference type="Pfam" id="PF04355">
    <property type="entry name" value="BamE"/>
    <property type="match status" value="1"/>
</dbReference>
<evidence type="ECO:0000256" key="1">
    <source>
        <dbReference type="SAM" id="SignalP"/>
    </source>
</evidence>
<keyword evidence="4" id="KW-1185">Reference proteome</keyword>
<accession>A0A8F6YC09</accession>
<feature type="domain" description="Outer membrane protein assembly factor BamE" evidence="2">
    <location>
        <begin position="38"/>
        <end position="112"/>
    </location>
</feature>
<dbReference type="KEGG" id="gce:KYE46_12680"/>
<name>A0A8F6YC09_9RHOB</name>
<evidence type="ECO:0000259" key="2">
    <source>
        <dbReference type="Pfam" id="PF04355"/>
    </source>
</evidence>
<evidence type="ECO:0000313" key="3">
    <source>
        <dbReference type="EMBL" id="QXT38785.1"/>
    </source>
</evidence>
<dbReference type="GO" id="GO:0019867">
    <property type="term" value="C:outer membrane"/>
    <property type="evidence" value="ECO:0007669"/>
    <property type="project" value="InterPro"/>
</dbReference>
<feature type="signal peptide" evidence="1">
    <location>
        <begin position="1"/>
        <end position="31"/>
    </location>
</feature>
<dbReference type="AlphaFoldDB" id="A0A8F6YC09"/>
<organism evidence="3 4">
    <name type="scientific">Gymnodinialimonas ceratoperidinii</name>
    <dbReference type="NCBI Taxonomy" id="2856823"/>
    <lineage>
        <taxon>Bacteria</taxon>
        <taxon>Pseudomonadati</taxon>
        <taxon>Pseudomonadota</taxon>
        <taxon>Alphaproteobacteria</taxon>
        <taxon>Rhodobacterales</taxon>
        <taxon>Paracoccaceae</taxon>
        <taxon>Gymnodinialimonas</taxon>
    </lineage>
</organism>
<reference evidence="3 4" key="1">
    <citation type="submission" date="2021-07" db="EMBL/GenBank/DDBJ databases">
        <title>A novel Jannaschia species isolated from marine dinoflagellate Ceratoperidinium margalefii.</title>
        <authorList>
            <person name="Jiang Y."/>
            <person name="Li Z."/>
        </authorList>
    </citation>
    <scope>NUCLEOTIDE SEQUENCE [LARGE SCALE GENOMIC DNA]</scope>
    <source>
        <strain evidence="3 4">J12C1-MA-4</strain>
    </source>
</reference>
<dbReference type="Proteomes" id="UP000825009">
    <property type="component" value="Chromosome"/>
</dbReference>
<proteinExistence type="predicted"/>
<dbReference type="PROSITE" id="PS51257">
    <property type="entry name" value="PROKAR_LIPOPROTEIN"/>
    <property type="match status" value="1"/>
</dbReference>
<keyword evidence="1" id="KW-0732">Signal</keyword>
<evidence type="ECO:0000313" key="4">
    <source>
        <dbReference type="Proteomes" id="UP000825009"/>
    </source>
</evidence>